<dbReference type="RefSeq" id="XP_014675906.1">
    <property type="nucleotide sequence ID" value="XM_014820420.1"/>
</dbReference>
<evidence type="ECO:0000256" key="2">
    <source>
        <dbReference type="SAM" id="Phobius"/>
    </source>
</evidence>
<reference evidence="4" key="1">
    <citation type="submission" date="2025-08" db="UniProtKB">
        <authorList>
            <consortium name="RefSeq"/>
        </authorList>
    </citation>
    <scope>IDENTIFICATION</scope>
</reference>
<dbReference type="Proteomes" id="UP000695022">
    <property type="component" value="Unplaced"/>
</dbReference>
<dbReference type="GeneID" id="106815890"/>
<evidence type="ECO:0000313" key="4">
    <source>
        <dbReference type="RefSeq" id="XP_014675906.1"/>
    </source>
</evidence>
<feature type="compositionally biased region" description="Low complexity" evidence="1">
    <location>
        <begin position="116"/>
        <end position="125"/>
    </location>
</feature>
<accession>A0ABM1EUN5</accession>
<keyword evidence="3" id="KW-1185">Reference proteome</keyword>
<feature type="transmembrane region" description="Helical" evidence="2">
    <location>
        <begin position="24"/>
        <end position="44"/>
    </location>
</feature>
<gene>
    <name evidence="4" type="primary">LOC106815890</name>
</gene>
<protein>
    <submittedName>
        <fullName evidence="4">Uncharacterized protein LOC106815890</fullName>
    </submittedName>
</protein>
<feature type="region of interest" description="Disordered" evidence="1">
    <location>
        <begin position="87"/>
        <end position="146"/>
    </location>
</feature>
<name>A0ABM1EUN5_PRICU</name>
<proteinExistence type="predicted"/>
<keyword evidence="2" id="KW-1133">Transmembrane helix</keyword>
<organism evidence="3 4">
    <name type="scientific">Priapulus caudatus</name>
    <name type="common">Priapulid worm</name>
    <dbReference type="NCBI Taxonomy" id="37621"/>
    <lineage>
        <taxon>Eukaryota</taxon>
        <taxon>Metazoa</taxon>
        <taxon>Ecdysozoa</taxon>
        <taxon>Scalidophora</taxon>
        <taxon>Priapulida</taxon>
        <taxon>Priapulimorpha</taxon>
        <taxon>Priapulimorphida</taxon>
        <taxon>Priapulidae</taxon>
        <taxon>Priapulus</taxon>
    </lineage>
</organism>
<evidence type="ECO:0000313" key="3">
    <source>
        <dbReference type="Proteomes" id="UP000695022"/>
    </source>
</evidence>
<feature type="compositionally biased region" description="Low complexity" evidence="1">
    <location>
        <begin position="89"/>
        <end position="107"/>
    </location>
</feature>
<sequence>MADDIFAIETDDDFDDLTVKKTSIGLGAFVAVFIVITFIVVIVMKMRQSERGELKLPKNRPKTFSSYLKSPGKYRHLMSVQRDDEDDLAALTSSRSSSTHSNLSQLSGHRGRCADSNGSLSVSRTSSRHSIRSNEPFGLDDHVTAV</sequence>
<evidence type="ECO:0000256" key="1">
    <source>
        <dbReference type="SAM" id="MobiDB-lite"/>
    </source>
</evidence>
<keyword evidence="2" id="KW-0812">Transmembrane</keyword>
<keyword evidence="2" id="KW-0472">Membrane</keyword>